<protein>
    <submittedName>
        <fullName evidence="3">RepB family plasmid replication initiator protein</fullName>
    </submittedName>
</protein>
<keyword evidence="3" id="KW-0614">Plasmid</keyword>
<proteinExistence type="inferred from homology"/>
<dbReference type="GO" id="GO:0003887">
    <property type="term" value="F:DNA-directed DNA polymerase activity"/>
    <property type="evidence" value="ECO:0007669"/>
    <property type="project" value="InterPro"/>
</dbReference>
<evidence type="ECO:0000259" key="2">
    <source>
        <dbReference type="Pfam" id="PF01051"/>
    </source>
</evidence>
<geneLocation type="plasmid" evidence="3">
    <name>p19Msa1047_11</name>
</geneLocation>
<dbReference type="Pfam" id="PF21205">
    <property type="entry name" value="Rep3_C"/>
    <property type="match status" value="1"/>
</dbReference>
<evidence type="ECO:0000313" key="3">
    <source>
        <dbReference type="EMBL" id="QYA34072.1"/>
    </source>
</evidence>
<dbReference type="GO" id="GO:0006270">
    <property type="term" value="P:DNA replication initiation"/>
    <property type="evidence" value="ECO:0007669"/>
    <property type="project" value="InterPro"/>
</dbReference>
<accession>A0AAT9P9Z9</accession>
<organism evidence="3">
    <name type="scientific">Macrococcus psychrotolerans</name>
    <dbReference type="NCBI Taxonomy" id="3039389"/>
    <lineage>
        <taxon>Bacteria</taxon>
        <taxon>Bacillati</taxon>
        <taxon>Bacillota</taxon>
        <taxon>Bacilli</taxon>
        <taxon>Bacillales</taxon>
        <taxon>Staphylococcaceae</taxon>
        <taxon>Macrococcus</taxon>
    </lineage>
</organism>
<feature type="domain" description="Initiator Rep protein WH1" evidence="2">
    <location>
        <begin position="11"/>
        <end position="153"/>
    </location>
</feature>
<reference evidence="3" key="1">
    <citation type="submission" date="2024-06" db="EMBL/GenBank/DDBJ databases">
        <title>Prevalence and characterization of methicillin-resistant Macrococcus spp. in food producing animals and meat in Switzerland in 2019.</title>
        <authorList>
            <person name="Keller J.E."/>
            <person name="Schwendener S."/>
            <person name="Neuenschwander J."/>
            <person name="Overesch G."/>
            <person name="Perreten V."/>
        </authorList>
    </citation>
    <scope>NUCLEOTIDE SEQUENCE</scope>
    <source>
        <strain evidence="3">19Msa1099</strain>
        <plasmid evidence="3">p19Msa1047_11</plasmid>
    </source>
</reference>
<dbReference type="Pfam" id="PF01051">
    <property type="entry name" value="Rep3_N"/>
    <property type="match status" value="1"/>
</dbReference>
<dbReference type="InterPro" id="IPR000525">
    <property type="entry name" value="Initiator_Rep_WH1"/>
</dbReference>
<sequence>MSKQERSYVTKYQNEMNLVPLKNFNAVEIDLFFAICTKLKDEGVQTVKYDFTTLKSLSNYSSRSRERFINDLERIYDKMLNLTYTKRSGRSFEKFVLFTHYKLDDEENTLEISINPKLEHILNNLTGNFTRFELQELTNIQSGYSKNVFRLLKQYRRTGFFKIDIEDFRERLDIPKSYQMSDIDKRVLKIVQKDLQGVFTGLKINKIKRGRKISHLEFTFQKEEIYEAPKKFSTNKIKSIEMTPQWLLEEEIAEKKKPTNNSKKEMTPEELEEYRKETLQIIMNRDYLQN</sequence>
<dbReference type="EMBL" id="CP079956">
    <property type="protein sequence ID" value="QYA34072.1"/>
    <property type="molecule type" value="Genomic_DNA"/>
</dbReference>
<dbReference type="AlphaFoldDB" id="A0AAT9P9Z9"/>
<comment type="similarity">
    <text evidence="1">Belongs to the initiator RepB protein family.</text>
</comment>
<gene>
    <name evidence="3" type="ORF">KYI10_11785</name>
</gene>
<evidence type="ECO:0000256" key="1">
    <source>
        <dbReference type="ARBA" id="ARBA00038283"/>
    </source>
</evidence>
<name>A0AAT9P9Z9_9STAP</name>